<dbReference type="SUPFAM" id="SSF48173">
    <property type="entry name" value="Cryptochrome/photolyase FAD-binding domain"/>
    <property type="match status" value="1"/>
</dbReference>
<dbReference type="Gene3D" id="1.10.579.10">
    <property type="entry name" value="DNA Cyclobutane Dipyrimidine Photolyase, subunit A, domain 3"/>
    <property type="match status" value="1"/>
</dbReference>
<dbReference type="GO" id="GO:0003904">
    <property type="term" value="F:deoxyribodipyrimidine photo-lyase activity"/>
    <property type="evidence" value="ECO:0007669"/>
    <property type="project" value="TreeGrafter"/>
</dbReference>
<evidence type="ECO:0000313" key="6">
    <source>
        <dbReference type="EMBL" id="SKB53519.1"/>
    </source>
</evidence>
<reference evidence="7" key="1">
    <citation type="submission" date="2017-02" db="EMBL/GenBank/DDBJ databases">
        <authorList>
            <person name="Varghese N."/>
            <person name="Submissions S."/>
        </authorList>
    </citation>
    <scope>NUCLEOTIDE SEQUENCE [LARGE SCALE GENOMIC DNA]</scope>
    <source>
        <strain evidence="7">DSM 24091</strain>
    </source>
</reference>
<dbReference type="OrthoDB" id="9772484at2"/>
<dbReference type="Pfam" id="PF00875">
    <property type="entry name" value="DNA_photolyase"/>
    <property type="match status" value="1"/>
</dbReference>
<dbReference type="InterPro" id="IPR002081">
    <property type="entry name" value="Cryptochrome/DNA_photolyase_1"/>
</dbReference>
<keyword evidence="7" id="KW-1185">Reference proteome</keyword>
<name>A0A1T5C2G5_9SPHI</name>
<dbReference type="Pfam" id="PF03441">
    <property type="entry name" value="FAD_binding_7"/>
    <property type="match status" value="1"/>
</dbReference>
<dbReference type="GO" id="GO:0003677">
    <property type="term" value="F:DNA binding"/>
    <property type="evidence" value="ECO:0007669"/>
    <property type="project" value="TreeGrafter"/>
</dbReference>
<comment type="cofactor">
    <cofactor evidence="1">
        <name>(6R)-5,10-methylene-5,6,7,8-tetrahydrofolate</name>
        <dbReference type="ChEBI" id="CHEBI:15636"/>
    </cofactor>
</comment>
<dbReference type="PANTHER" id="PTHR11455:SF9">
    <property type="entry name" value="CRYPTOCHROME CIRCADIAN CLOCK 5 ISOFORM X1"/>
    <property type="match status" value="1"/>
</dbReference>
<accession>A0A1T5C2G5</accession>
<comment type="cofactor">
    <cofactor evidence="4">
        <name>FAD</name>
        <dbReference type="ChEBI" id="CHEBI:57692"/>
    </cofactor>
    <text evidence="4">Binds 1 FAD per subunit.</text>
</comment>
<dbReference type="GO" id="GO:0071949">
    <property type="term" value="F:FAD binding"/>
    <property type="evidence" value="ECO:0007669"/>
    <property type="project" value="TreeGrafter"/>
</dbReference>
<dbReference type="InterPro" id="IPR036134">
    <property type="entry name" value="Crypto/Photolyase_FAD-like_sf"/>
</dbReference>
<dbReference type="SUPFAM" id="SSF52425">
    <property type="entry name" value="Cryptochrome/photolyase, N-terminal domain"/>
    <property type="match status" value="1"/>
</dbReference>
<evidence type="ECO:0000256" key="2">
    <source>
        <dbReference type="ARBA" id="ARBA00022630"/>
    </source>
</evidence>
<dbReference type="Proteomes" id="UP000190150">
    <property type="component" value="Unassembled WGS sequence"/>
</dbReference>
<dbReference type="InterPro" id="IPR014729">
    <property type="entry name" value="Rossmann-like_a/b/a_fold"/>
</dbReference>
<dbReference type="AlphaFoldDB" id="A0A1T5C2G5"/>
<keyword evidence="3 4" id="KW-0274">FAD</keyword>
<dbReference type="STRING" id="1513896.SAMN05660841_01050"/>
<evidence type="ECO:0000259" key="5">
    <source>
        <dbReference type="PROSITE" id="PS51645"/>
    </source>
</evidence>
<evidence type="ECO:0000313" key="7">
    <source>
        <dbReference type="Proteomes" id="UP000190150"/>
    </source>
</evidence>
<keyword evidence="6" id="KW-0456">Lyase</keyword>
<dbReference type="EMBL" id="FUZF01000003">
    <property type="protein sequence ID" value="SKB53519.1"/>
    <property type="molecule type" value="Genomic_DNA"/>
</dbReference>
<feature type="binding site" evidence="4">
    <location>
        <position position="261"/>
    </location>
    <ligand>
        <name>FAD</name>
        <dbReference type="ChEBI" id="CHEBI:57692"/>
    </ligand>
</feature>
<protein>
    <submittedName>
        <fullName evidence="6">Deoxyribodipyrimidine photo-lyase</fullName>
    </submittedName>
</protein>
<dbReference type="InterPro" id="IPR036155">
    <property type="entry name" value="Crypto/Photolyase_N_sf"/>
</dbReference>
<sequence>MSKKVILVWFRNDLRTQDNEVLQNAIQKADFIIPVYIFDPRYYQENKFGFQNTGESRADYIAQTVLSLKEKLQSLGGDLLTFQGYPEDIIPQLVQKYDADEVYHHREVAQRETDISELVEESLWKVKRNLRHFIGHTLYHKEDLAFPIRDIPNDFNTFRKKVVKESFVRECIADIEKVSIPPHLEKTNFPFELGTTEPVNQFGESAAFDALTRLIKDTEVNMESYTDLSPYLALGVLSPAFTFHFLSKNINSKNKKGMNAFIESLMMRDYFRFMLKKHPNCYFKSEQGPSENNNLSLWTKGLTDNETVNNLMLKLNETGRLTRKEREITAMYLIYELNENWLAGAAWFEQQLIDYAPATIYGFWAHMANQGTSLKNNKTKEDWEKIKSDVSKQVI</sequence>
<evidence type="ECO:0000256" key="3">
    <source>
        <dbReference type="ARBA" id="ARBA00022827"/>
    </source>
</evidence>
<organism evidence="6 7">
    <name type="scientific">Sphingobacterium nematocida</name>
    <dbReference type="NCBI Taxonomy" id="1513896"/>
    <lineage>
        <taxon>Bacteria</taxon>
        <taxon>Pseudomonadati</taxon>
        <taxon>Bacteroidota</taxon>
        <taxon>Sphingobacteriia</taxon>
        <taxon>Sphingobacteriales</taxon>
        <taxon>Sphingobacteriaceae</taxon>
        <taxon>Sphingobacterium</taxon>
    </lineage>
</organism>
<gene>
    <name evidence="6" type="ORF">SAMN05660841_01050</name>
</gene>
<feature type="domain" description="Photolyase/cryptochrome alpha/beta" evidence="5">
    <location>
        <begin position="4"/>
        <end position="138"/>
    </location>
</feature>
<evidence type="ECO:0000256" key="1">
    <source>
        <dbReference type="ARBA" id="ARBA00001932"/>
    </source>
</evidence>
<keyword evidence="2 4" id="KW-0285">Flavoprotein</keyword>
<proteinExistence type="predicted"/>
<dbReference type="Gene3D" id="1.25.40.80">
    <property type="match status" value="1"/>
</dbReference>
<dbReference type="InterPro" id="IPR006050">
    <property type="entry name" value="DNA_photolyase_N"/>
</dbReference>
<dbReference type="InterPro" id="IPR005101">
    <property type="entry name" value="Cryptochr/Photolyase_FAD-bd"/>
</dbReference>
<dbReference type="Gene3D" id="3.40.50.620">
    <property type="entry name" value="HUPs"/>
    <property type="match status" value="1"/>
</dbReference>
<dbReference type="PANTHER" id="PTHR11455">
    <property type="entry name" value="CRYPTOCHROME"/>
    <property type="match status" value="1"/>
</dbReference>
<evidence type="ECO:0000256" key="4">
    <source>
        <dbReference type="PIRSR" id="PIRSR602081-1"/>
    </source>
</evidence>
<dbReference type="RefSeq" id="WP_079641875.1">
    <property type="nucleotide sequence ID" value="NZ_FUZF01000003.1"/>
</dbReference>
<dbReference type="PROSITE" id="PS51645">
    <property type="entry name" value="PHR_CRY_ALPHA_BETA"/>
    <property type="match status" value="1"/>
</dbReference>